<protein>
    <submittedName>
        <fullName evidence="2">Uncharacterized protein</fullName>
    </submittedName>
</protein>
<evidence type="ECO:0000313" key="3">
    <source>
        <dbReference type="Proteomes" id="UP000516660"/>
    </source>
</evidence>
<name>A0A7L7YZT1_9MICO</name>
<organism evidence="2 3">
    <name type="scientific">Clavibacter zhangzhiyongii</name>
    <dbReference type="NCBI Taxonomy" id="2768071"/>
    <lineage>
        <taxon>Bacteria</taxon>
        <taxon>Bacillati</taxon>
        <taxon>Actinomycetota</taxon>
        <taxon>Actinomycetes</taxon>
        <taxon>Micrococcales</taxon>
        <taxon>Microbacteriaceae</taxon>
        <taxon>Clavibacter</taxon>
    </lineage>
</organism>
<proteinExistence type="predicted"/>
<dbReference type="RefSeq" id="WP_191146957.1">
    <property type="nucleotide sequence ID" value="NZ_CP061274.1"/>
</dbReference>
<sequence>MTLSKDGRRPERPEPRHRWLLPLVIGVAVAVLVFVVVVATLNGELI</sequence>
<accession>A0A7L7YZT1</accession>
<keyword evidence="1" id="KW-1133">Transmembrane helix</keyword>
<dbReference type="EMBL" id="CP061274">
    <property type="protein sequence ID" value="QOD42949.1"/>
    <property type="molecule type" value="Genomic_DNA"/>
</dbReference>
<keyword evidence="1" id="KW-0812">Transmembrane</keyword>
<reference evidence="2 3" key="1">
    <citation type="submission" date="2020-08" db="EMBL/GenBank/DDBJ databases">
        <title>Description of Clavibacter zhangzhiyonge sp. nov., a phytopathogenic actinobacterium isolated from barley seeds, causing leaf brown spot and decline.</title>
        <authorList>
            <person name="Tian Q."/>
            <person name="Chuan J."/>
            <person name="Zhao W."/>
            <person name="Li X."/>
        </authorList>
    </citation>
    <scope>NUCLEOTIDE SEQUENCE [LARGE SCALE GENOMIC DNA]</scope>
    <source>
        <strain evidence="2 3">DM1</strain>
    </source>
</reference>
<dbReference type="KEGG" id="czh:H9X71_10015"/>
<dbReference type="Proteomes" id="UP000516660">
    <property type="component" value="Chromosome"/>
</dbReference>
<dbReference type="AlphaFoldDB" id="A0A7L7YZT1"/>
<keyword evidence="1" id="KW-0472">Membrane</keyword>
<evidence type="ECO:0000256" key="1">
    <source>
        <dbReference type="SAM" id="Phobius"/>
    </source>
</evidence>
<evidence type="ECO:0000313" key="2">
    <source>
        <dbReference type="EMBL" id="QOD42949.1"/>
    </source>
</evidence>
<feature type="transmembrane region" description="Helical" evidence="1">
    <location>
        <begin position="20"/>
        <end position="41"/>
    </location>
</feature>
<keyword evidence="3" id="KW-1185">Reference proteome</keyword>
<gene>
    <name evidence="2" type="ORF">H9X71_10015</name>
</gene>